<sequence>MFACSVVSLVRDGSQTYFWTDHWLHGHALSDMVPASRAVHEHVQLVRMNRVPIFLGPQISGPLIILFRSRSLEILEILSAVTAHTMW</sequence>
<protein>
    <submittedName>
        <fullName evidence="1">Uncharacterized protein</fullName>
    </submittedName>
</protein>
<comment type="caution">
    <text evidence="1">The sequence shown here is derived from an EMBL/GenBank/DDBJ whole genome shotgun (WGS) entry which is preliminary data.</text>
</comment>
<evidence type="ECO:0000313" key="1">
    <source>
        <dbReference type="EMBL" id="PWZ16647.1"/>
    </source>
</evidence>
<name>A0A3L6E9C6_MAIZE</name>
<organism evidence="1">
    <name type="scientific">Zea mays</name>
    <name type="common">Maize</name>
    <dbReference type="NCBI Taxonomy" id="4577"/>
    <lineage>
        <taxon>Eukaryota</taxon>
        <taxon>Viridiplantae</taxon>
        <taxon>Streptophyta</taxon>
        <taxon>Embryophyta</taxon>
        <taxon>Tracheophyta</taxon>
        <taxon>Spermatophyta</taxon>
        <taxon>Magnoliopsida</taxon>
        <taxon>Liliopsida</taxon>
        <taxon>Poales</taxon>
        <taxon>Poaceae</taxon>
        <taxon>PACMAD clade</taxon>
        <taxon>Panicoideae</taxon>
        <taxon>Andropogonodae</taxon>
        <taxon>Andropogoneae</taxon>
        <taxon>Tripsacinae</taxon>
        <taxon>Zea</taxon>
    </lineage>
</organism>
<dbReference type="AlphaFoldDB" id="A0A3L6E9C6"/>
<dbReference type="EMBL" id="NCVQ01000007">
    <property type="protein sequence ID" value="PWZ16647.1"/>
    <property type="molecule type" value="Genomic_DNA"/>
</dbReference>
<proteinExistence type="predicted"/>
<accession>A0A3L6E9C6</accession>
<dbReference type="Proteomes" id="UP000251960">
    <property type="component" value="Chromosome 6"/>
</dbReference>
<gene>
    <name evidence="1" type="ORF">Zm00014a_004963</name>
</gene>
<reference evidence="1" key="1">
    <citation type="journal article" date="2018" name="Nat. Genet.">
        <title>Extensive intraspecific gene order and gene structural variations between Mo17 and other maize genomes.</title>
        <authorList>
            <person name="Sun S."/>
            <person name="Zhou Y."/>
            <person name="Chen J."/>
            <person name="Shi J."/>
            <person name="Zhao H."/>
            <person name="Zhao H."/>
            <person name="Song W."/>
            <person name="Zhang M."/>
            <person name="Cui Y."/>
            <person name="Dong X."/>
            <person name="Liu H."/>
            <person name="Ma X."/>
            <person name="Jiao Y."/>
            <person name="Wang B."/>
            <person name="Wei X."/>
            <person name="Stein J.C."/>
            <person name="Glaubitz J.C."/>
            <person name="Lu F."/>
            <person name="Yu G."/>
            <person name="Liang C."/>
            <person name="Fengler K."/>
            <person name="Li B."/>
            <person name="Rafalski A."/>
            <person name="Schnable P.S."/>
            <person name="Ware D.H."/>
            <person name="Buckler E.S."/>
            <person name="Lai J."/>
        </authorList>
    </citation>
    <scope>NUCLEOTIDE SEQUENCE [LARGE SCALE GENOMIC DNA]</scope>
    <source>
        <tissue evidence="1">Seedling</tissue>
    </source>
</reference>